<accession>A0A2T1ENV4</accession>
<name>A0A2T1ENV4_9CYAN</name>
<sequence length="244" mass="28356">MTSTSNIPVSNYLDYLPAVLQEDPFLGQFLQAFEAILSGDKQAYPNGFEQTLTDIHTKFAPATTPTEFLPWLAGWVALSLRDDWNEKVKRDFIQSIVPLYQRRGTTEALKKILQIYLQRQVEPSDKSSIEYVEIFEFDQIPYYFQVQLRVDNQDLAEYDRKETIARAIIEQEKPAYTVYSLRILLPSIRLVSEEMLKEMLKKEGVSEAEIPNRRLKLFKSPDPESHKEHHNRTILGTTDQKPKS</sequence>
<dbReference type="RefSeq" id="WP_106254793.1">
    <property type="nucleotide sequence ID" value="NZ_CAWNSW010000073.1"/>
</dbReference>
<comment type="caution">
    <text evidence="2">The sequence shown here is derived from an EMBL/GenBank/DDBJ whole genome shotgun (WGS) entry which is preliminary data.</text>
</comment>
<feature type="region of interest" description="Disordered" evidence="1">
    <location>
        <begin position="217"/>
        <end position="244"/>
    </location>
</feature>
<evidence type="ECO:0000313" key="2">
    <source>
        <dbReference type="EMBL" id="PSB34419.1"/>
    </source>
</evidence>
<dbReference type="InterPro" id="IPR006521">
    <property type="entry name" value="Tail_protein_I"/>
</dbReference>
<gene>
    <name evidence="2" type="ORF">C7B82_02850</name>
</gene>
<dbReference type="Pfam" id="PF09684">
    <property type="entry name" value="Tail_P2_I"/>
    <property type="match status" value="1"/>
</dbReference>
<proteinExistence type="predicted"/>
<keyword evidence="3" id="KW-1185">Reference proteome</keyword>
<dbReference type="InterPro" id="IPR011748">
    <property type="entry name" value="Unchr_phage_tail-like"/>
</dbReference>
<dbReference type="EMBL" id="PVWK01000014">
    <property type="protein sequence ID" value="PSB34419.1"/>
    <property type="molecule type" value="Genomic_DNA"/>
</dbReference>
<organism evidence="2 3">
    <name type="scientific">Stenomitos frigidus ULC18</name>
    <dbReference type="NCBI Taxonomy" id="2107698"/>
    <lineage>
        <taxon>Bacteria</taxon>
        <taxon>Bacillati</taxon>
        <taxon>Cyanobacteriota</taxon>
        <taxon>Cyanophyceae</taxon>
        <taxon>Leptolyngbyales</taxon>
        <taxon>Leptolyngbyaceae</taxon>
        <taxon>Stenomitos</taxon>
    </lineage>
</organism>
<dbReference type="NCBIfam" id="TIGR02242">
    <property type="entry name" value="tail_TIGR02242"/>
    <property type="match status" value="1"/>
</dbReference>
<protein>
    <submittedName>
        <fullName evidence="2">Phage tail protein I</fullName>
    </submittedName>
</protein>
<evidence type="ECO:0000256" key="1">
    <source>
        <dbReference type="SAM" id="MobiDB-lite"/>
    </source>
</evidence>
<evidence type="ECO:0000313" key="3">
    <source>
        <dbReference type="Proteomes" id="UP000239576"/>
    </source>
</evidence>
<dbReference type="Proteomes" id="UP000239576">
    <property type="component" value="Unassembled WGS sequence"/>
</dbReference>
<reference evidence="3" key="1">
    <citation type="submission" date="2018-02" db="EMBL/GenBank/DDBJ databases">
        <authorList>
            <person name="Moore K."/>
            <person name="Momper L."/>
        </authorList>
    </citation>
    <scope>NUCLEOTIDE SEQUENCE [LARGE SCALE GENOMIC DNA]</scope>
    <source>
        <strain evidence="3">ULC18</strain>
    </source>
</reference>
<feature type="compositionally biased region" description="Polar residues" evidence="1">
    <location>
        <begin position="234"/>
        <end position="244"/>
    </location>
</feature>
<reference evidence="2 3" key="2">
    <citation type="submission" date="2018-03" db="EMBL/GenBank/DDBJ databases">
        <title>The ancient ancestry and fast evolution of plastids.</title>
        <authorList>
            <person name="Moore K.R."/>
            <person name="Magnabosco C."/>
            <person name="Momper L."/>
            <person name="Gold D.A."/>
            <person name="Bosak T."/>
            <person name="Fournier G.P."/>
        </authorList>
    </citation>
    <scope>NUCLEOTIDE SEQUENCE [LARGE SCALE GENOMIC DNA]</scope>
    <source>
        <strain evidence="2 3">ULC18</strain>
    </source>
</reference>
<dbReference type="OrthoDB" id="370073at2"/>
<dbReference type="AlphaFoldDB" id="A0A2T1ENV4"/>
<dbReference type="NCBIfam" id="TIGR01634">
    <property type="entry name" value="tail_P2_I"/>
    <property type="match status" value="1"/>
</dbReference>